<evidence type="ECO:0000313" key="5">
    <source>
        <dbReference type="EMBL" id="KAK9932989.1"/>
    </source>
</evidence>
<evidence type="ECO:0000313" key="6">
    <source>
        <dbReference type="Proteomes" id="UP001457282"/>
    </source>
</evidence>
<dbReference type="InterPro" id="IPR005299">
    <property type="entry name" value="MeTrfase_7"/>
</dbReference>
<keyword evidence="3" id="KW-0479">Metal-binding</keyword>
<evidence type="ECO:0000256" key="3">
    <source>
        <dbReference type="ARBA" id="ARBA00022723"/>
    </source>
</evidence>
<dbReference type="InterPro" id="IPR029063">
    <property type="entry name" value="SAM-dependent_MTases_sf"/>
</dbReference>
<evidence type="ECO:0000256" key="4">
    <source>
        <dbReference type="ARBA" id="ARBA00022842"/>
    </source>
</evidence>
<dbReference type="GO" id="GO:0008168">
    <property type="term" value="F:methyltransferase activity"/>
    <property type="evidence" value="ECO:0007669"/>
    <property type="project" value="UniProtKB-KW"/>
</dbReference>
<dbReference type="Gene3D" id="1.10.1200.270">
    <property type="entry name" value="Methyltransferase, alpha-helical capping domain"/>
    <property type="match status" value="1"/>
</dbReference>
<evidence type="ECO:0000256" key="1">
    <source>
        <dbReference type="ARBA" id="ARBA00022603"/>
    </source>
</evidence>
<dbReference type="GO" id="GO:0032259">
    <property type="term" value="P:methylation"/>
    <property type="evidence" value="ECO:0007669"/>
    <property type="project" value="UniProtKB-KW"/>
</dbReference>
<proteinExistence type="predicted"/>
<dbReference type="Gene3D" id="3.40.50.150">
    <property type="entry name" value="Vaccinia Virus protein VP39"/>
    <property type="match status" value="1"/>
</dbReference>
<dbReference type="SUPFAM" id="SSF53335">
    <property type="entry name" value="S-adenosyl-L-methionine-dependent methyltransferases"/>
    <property type="match status" value="1"/>
</dbReference>
<comment type="caution">
    <text evidence="5">The sequence shown here is derived from an EMBL/GenBank/DDBJ whole genome shotgun (WGS) entry which is preliminary data.</text>
</comment>
<organism evidence="5 6">
    <name type="scientific">Rubus argutus</name>
    <name type="common">Southern blackberry</name>
    <dbReference type="NCBI Taxonomy" id="59490"/>
    <lineage>
        <taxon>Eukaryota</taxon>
        <taxon>Viridiplantae</taxon>
        <taxon>Streptophyta</taxon>
        <taxon>Embryophyta</taxon>
        <taxon>Tracheophyta</taxon>
        <taxon>Spermatophyta</taxon>
        <taxon>Magnoliopsida</taxon>
        <taxon>eudicotyledons</taxon>
        <taxon>Gunneridae</taxon>
        <taxon>Pentapetalae</taxon>
        <taxon>rosids</taxon>
        <taxon>fabids</taxon>
        <taxon>Rosales</taxon>
        <taxon>Rosaceae</taxon>
        <taxon>Rosoideae</taxon>
        <taxon>Rosoideae incertae sedis</taxon>
        <taxon>Rubus</taxon>
    </lineage>
</organism>
<dbReference type="Pfam" id="PF03492">
    <property type="entry name" value="Methyltransf_7"/>
    <property type="match status" value="1"/>
</dbReference>
<sequence>MSLPEFFKKLKQDYCGGGLDPNDLHHLMNPFIAAVPGHISSDPTAAETTFDQWELLAHALMAMVLKGRIEEEKVNSFNLPYYASCEEELNLVLQKKGPSRLEMLEIDGGDRVDQDRPNNTAFDDDQMITSSGQRAANGIRVLLESMLESHFGKEIMDDLFQRYAELPLQLRVLNPQQPAPTPISLCCHSWHRFHFTEHHQFLASAIADLKAASQHPIWAPIDLICPDAVPIEPLAMCPPDVAPSTAASRLLCPNAANIRQQAQPAQPNTCTIEDHRPATIFPQLP</sequence>
<dbReference type="PANTHER" id="PTHR31009">
    <property type="entry name" value="S-ADENOSYL-L-METHIONINE:CARBOXYL METHYLTRANSFERASE FAMILY PROTEIN"/>
    <property type="match status" value="1"/>
</dbReference>
<protein>
    <recommendedName>
        <fullName evidence="7">SRR1-like domain-containing protein</fullName>
    </recommendedName>
</protein>
<dbReference type="InterPro" id="IPR042086">
    <property type="entry name" value="MeTrfase_capping"/>
</dbReference>
<keyword evidence="6" id="KW-1185">Reference proteome</keyword>
<accession>A0AAW1X918</accession>
<keyword evidence="4" id="KW-0460">Magnesium</keyword>
<evidence type="ECO:0008006" key="7">
    <source>
        <dbReference type="Google" id="ProtNLM"/>
    </source>
</evidence>
<reference evidence="5 6" key="1">
    <citation type="journal article" date="2023" name="G3 (Bethesda)">
        <title>A chromosome-length genome assembly and annotation of blackberry (Rubus argutus, cv. 'Hillquist').</title>
        <authorList>
            <person name="Bruna T."/>
            <person name="Aryal R."/>
            <person name="Dudchenko O."/>
            <person name="Sargent D.J."/>
            <person name="Mead D."/>
            <person name="Buti M."/>
            <person name="Cavallini A."/>
            <person name="Hytonen T."/>
            <person name="Andres J."/>
            <person name="Pham M."/>
            <person name="Weisz D."/>
            <person name="Mascagni F."/>
            <person name="Usai G."/>
            <person name="Natali L."/>
            <person name="Bassil N."/>
            <person name="Fernandez G.E."/>
            <person name="Lomsadze A."/>
            <person name="Armour M."/>
            <person name="Olukolu B."/>
            <person name="Poorten T."/>
            <person name="Britton C."/>
            <person name="Davik J."/>
            <person name="Ashrafi H."/>
            <person name="Aiden E.L."/>
            <person name="Borodovsky M."/>
            <person name="Worthington M."/>
        </authorList>
    </citation>
    <scope>NUCLEOTIDE SEQUENCE [LARGE SCALE GENOMIC DNA]</scope>
    <source>
        <strain evidence="5">PI 553951</strain>
    </source>
</reference>
<dbReference type="GO" id="GO:0046872">
    <property type="term" value="F:metal ion binding"/>
    <property type="evidence" value="ECO:0007669"/>
    <property type="project" value="UniProtKB-KW"/>
</dbReference>
<gene>
    <name evidence="5" type="ORF">M0R45_020205</name>
</gene>
<keyword evidence="2" id="KW-0808">Transferase</keyword>
<dbReference type="Proteomes" id="UP001457282">
    <property type="component" value="Unassembled WGS sequence"/>
</dbReference>
<dbReference type="EMBL" id="JBEDUW010000004">
    <property type="protein sequence ID" value="KAK9932989.1"/>
    <property type="molecule type" value="Genomic_DNA"/>
</dbReference>
<keyword evidence="1" id="KW-0489">Methyltransferase</keyword>
<name>A0AAW1X918_RUBAR</name>
<evidence type="ECO:0000256" key="2">
    <source>
        <dbReference type="ARBA" id="ARBA00022679"/>
    </source>
</evidence>
<dbReference type="AlphaFoldDB" id="A0AAW1X918"/>